<keyword evidence="3" id="KW-1003">Cell membrane</keyword>
<keyword evidence="5 7" id="KW-1133">Transmembrane helix</keyword>
<feature type="transmembrane region" description="Helical" evidence="7">
    <location>
        <begin position="12"/>
        <end position="33"/>
    </location>
</feature>
<sequence>MEITSVEQNAVFMFLNLSYAVISLFVSVIALVIIDKFVFRRIDFIEEIKRGNLAVAIFQSTILLFVGFVVSSAMS</sequence>
<keyword evidence="4 7" id="KW-0812">Transmembrane</keyword>
<dbReference type="RefSeq" id="WP_136851482.1">
    <property type="nucleotide sequence ID" value="NZ_SWCI01000002.1"/>
</dbReference>
<reference evidence="8 9" key="1">
    <citation type="submission" date="2019-04" db="EMBL/GenBank/DDBJ databases">
        <authorList>
            <person name="Hwang J.C."/>
        </authorList>
    </citation>
    <scope>NUCLEOTIDE SEQUENCE [LARGE SCALE GENOMIC DNA]</scope>
    <source>
        <strain evidence="8 9">IMCC35001</strain>
    </source>
</reference>
<protein>
    <submittedName>
        <fullName evidence="8">DUF350 domain-containing protein</fullName>
    </submittedName>
</protein>
<dbReference type="EMBL" id="SWCI01000002">
    <property type="protein sequence ID" value="TKB50263.1"/>
    <property type="molecule type" value="Genomic_DNA"/>
</dbReference>
<evidence type="ECO:0000256" key="5">
    <source>
        <dbReference type="ARBA" id="ARBA00022989"/>
    </source>
</evidence>
<evidence type="ECO:0000256" key="1">
    <source>
        <dbReference type="ARBA" id="ARBA00004651"/>
    </source>
</evidence>
<organism evidence="8 9">
    <name type="scientific">Ferrimonas sediminicola</name>
    <dbReference type="NCBI Taxonomy" id="2569538"/>
    <lineage>
        <taxon>Bacteria</taxon>
        <taxon>Pseudomonadati</taxon>
        <taxon>Pseudomonadota</taxon>
        <taxon>Gammaproteobacteria</taxon>
        <taxon>Alteromonadales</taxon>
        <taxon>Ferrimonadaceae</taxon>
        <taxon>Ferrimonas</taxon>
    </lineage>
</organism>
<dbReference type="InterPro" id="IPR007140">
    <property type="entry name" value="DUF350"/>
</dbReference>
<comment type="caution">
    <text evidence="8">The sequence shown here is derived from an EMBL/GenBank/DDBJ whole genome shotgun (WGS) entry which is preliminary data.</text>
</comment>
<dbReference type="Pfam" id="PF03994">
    <property type="entry name" value="DUF350"/>
    <property type="match status" value="1"/>
</dbReference>
<evidence type="ECO:0000256" key="4">
    <source>
        <dbReference type="ARBA" id="ARBA00022692"/>
    </source>
</evidence>
<keyword evidence="6 7" id="KW-0472">Membrane</keyword>
<accession>A0A4V6WMP8</accession>
<proteinExistence type="inferred from homology"/>
<name>A0A4V6WMP8_9GAMM</name>
<keyword evidence="9" id="KW-1185">Reference proteome</keyword>
<evidence type="ECO:0000256" key="6">
    <source>
        <dbReference type="ARBA" id="ARBA00023136"/>
    </source>
</evidence>
<gene>
    <name evidence="8" type="ORF">FCL40_03625</name>
</gene>
<evidence type="ECO:0000256" key="2">
    <source>
        <dbReference type="ARBA" id="ARBA00005779"/>
    </source>
</evidence>
<evidence type="ECO:0000313" key="8">
    <source>
        <dbReference type="EMBL" id="TKB50263.1"/>
    </source>
</evidence>
<comment type="subcellular location">
    <subcellularLocation>
        <location evidence="1">Cell membrane</location>
        <topology evidence="1">Multi-pass membrane protein</topology>
    </subcellularLocation>
</comment>
<feature type="transmembrane region" description="Helical" evidence="7">
    <location>
        <begin position="53"/>
        <end position="74"/>
    </location>
</feature>
<dbReference type="GO" id="GO:0005886">
    <property type="term" value="C:plasma membrane"/>
    <property type="evidence" value="ECO:0007669"/>
    <property type="project" value="UniProtKB-SubCell"/>
</dbReference>
<evidence type="ECO:0000256" key="7">
    <source>
        <dbReference type="SAM" id="Phobius"/>
    </source>
</evidence>
<evidence type="ECO:0000256" key="3">
    <source>
        <dbReference type="ARBA" id="ARBA00022475"/>
    </source>
</evidence>
<comment type="similarity">
    <text evidence="2">Belongs to the UPF0719 family.</text>
</comment>
<dbReference type="Proteomes" id="UP000305674">
    <property type="component" value="Unassembled WGS sequence"/>
</dbReference>
<dbReference type="AlphaFoldDB" id="A0A4V6WMP8"/>
<dbReference type="OrthoDB" id="5966613at2"/>
<evidence type="ECO:0000313" key="9">
    <source>
        <dbReference type="Proteomes" id="UP000305674"/>
    </source>
</evidence>